<dbReference type="SUPFAM" id="SSF50630">
    <property type="entry name" value="Acid proteases"/>
    <property type="match status" value="1"/>
</dbReference>
<dbReference type="OrthoDB" id="660550at2759"/>
<dbReference type="Gene3D" id="2.40.70.10">
    <property type="entry name" value="Acid Proteases"/>
    <property type="match status" value="1"/>
</dbReference>
<evidence type="ECO:0000256" key="2">
    <source>
        <dbReference type="ARBA" id="ARBA00022670"/>
    </source>
</evidence>
<dbReference type="InterPro" id="IPR033121">
    <property type="entry name" value="PEPTIDASE_A1"/>
</dbReference>
<dbReference type="AlphaFoldDB" id="A0A833VR88"/>
<dbReference type="Proteomes" id="UP000623129">
    <property type="component" value="Unassembled WGS sequence"/>
</dbReference>
<dbReference type="PROSITE" id="PS51767">
    <property type="entry name" value="PEPTIDASE_A1"/>
    <property type="match status" value="1"/>
</dbReference>
<dbReference type="PANTHER" id="PTHR47967">
    <property type="entry name" value="OS07G0603500 PROTEIN-RELATED"/>
    <property type="match status" value="1"/>
</dbReference>
<dbReference type="InterPro" id="IPR051708">
    <property type="entry name" value="Plant_Aspart_Prot_A1"/>
</dbReference>
<keyword evidence="3" id="KW-0378">Hydrolase</keyword>
<organism evidence="5 6">
    <name type="scientific">Carex littledalei</name>
    <dbReference type="NCBI Taxonomy" id="544730"/>
    <lineage>
        <taxon>Eukaryota</taxon>
        <taxon>Viridiplantae</taxon>
        <taxon>Streptophyta</taxon>
        <taxon>Embryophyta</taxon>
        <taxon>Tracheophyta</taxon>
        <taxon>Spermatophyta</taxon>
        <taxon>Magnoliopsida</taxon>
        <taxon>Liliopsida</taxon>
        <taxon>Poales</taxon>
        <taxon>Cyperaceae</taxon>
        <taxon>Cyperoideae</taxon>
        <taxon>Cariceae</taxon>
        <taxon>Carex</taxon>
        <taxon>Carex subgen. Euthyceras</taxon>
    </lineage>
</organism>
<evidence type="ECO:0000313" key="6">
    <source>
        <dbReference type="Proteomes" id="UP000623129"/>
    </source>
</evidence>
<feature type="domain" description="Peptidase A1" evidence="4">
    <location>
        <begin position="1"/>
        <end position="235"/>
    </location>
</feature>
<dbReference type="EMBL" id="SWLB01000005">
    <property type="protein sequence ID" value="KAF3338415.1"/>
    <property type="molecule type" value="Genomic_DNA"/>
</dbReference>
<evidence type="ECO:0000259" key="4">
    <source>
        <dbReference type="PROSITE" id="PS51767"/>
    </source>
</evidence>
<dbReference type="InterPro" id="IPR032861">
    <property type="entry name" value="TAXi_N"/>
</dbReference>
<dbReference type="InterPro" id="IPR001969">
    <property type="entry name" value="Aspartic_peptidase_AS"/>
</dbReference>
<accession>A0A833VR88</accession>
<proteinExistence type="inferred from homology"/>
<dbReference type="InterPro" id="IPR021109">
    <property type="entry name" value="Peptidase_aspartic_dom_sf"/>
</dbReference>
<protein>
    <submittedName>
        <fullName evidence="5">Aspartic proteinase nepenthesin-2-like protein</fullName>
    </submittedName>
</protein>
<comment type="caution">
    <text evidence="5">The sequence shown here is derived from an EMBL/GenBank/DDBJ whole genome shotgun (WGS) entry which is preliminary data.</text>
</comment>
<dbReference type="GO" id="GO:0005576">
    <property type="term" value="C:extracellular region"/>
    <property type="evidence" value="ECO:0007669"/>
    <property type="project" value="TreeGrafter"/>
</dbReference>
<keyword evidence="2" id="KW-0645">Protease</keyword>
<dbReference type="PROSITE" id="PS00141">
    <property type="entry name" value="ASP_PROTEASE"/>
    <property type="match status" value="1"/>
</dbReference>
<evidence type="ECO:0000256" key="1">
    <source>
        <dbReference type="ARBA" id="ARBA00007447"/>
    </source>
</evidence>
<evidence type="ECO:0000313" key="5">
    <source>
        <dbReference type="EMBL" id="KAF3338415.1"/>
    </source>
</evidence>
<dbReference type="PANTHER" id="PTHR47967:SF23">
    <property type="entry name" value="OS04G0448300 PROTEIN"/>
    <property type="match status" value="1"/>
</dbReference>
<keyword evidence="6" id="KW-1185">Reference proteome</keyword>
<evidence type="ECO:0000256" key="3">
    <source>
        <dbReference type="ARBA" id="ARBA00022801"/>
    </source>
</evidence>
<dbReference type="GO" id="GO:0004190">
    <property type="term" value="F:aspartic-type endopeptidase activity"/>
    <property type="evidence" value="ECO:0007669"/>
    <property type="project" value="InterPro"/>
</dbReference>
<reference evidence="5" key="1">
    <citation type="submission" date="2020-01" db="EMBL/GenBank/DDBJ databases">
        <title>Genome sequence of Kobresia littledalei, the first chromosome-level genome in the family Cyperaceae.</title>
        <authorList>
            <person name="Qu G."/>
        </authorList>
    </citation>
    <scope>NUCLEOTIDE SEQUENCE</scope>
    <source>
        <strain evidence="5">C.B.Clarke</strain>
        <tissue evidence="5">Leaf</tissue>
    </source>
</reference>
<dbReference type="Pfam" id="PF14543">
    <property type="entry name" value="TAXi_N"/>
    <property type="match status" value="1"/>
</dbReference>
<sequence length="235" mass="25910">MDMAIGTPSLSFPAVLDTGSDLIWTQCKPCEHCFNQSTSIFDPSTSSTYKMLPCTADLCKALPSFKCGVSNSSCQYRYAYTDRTSSAGKLSSETFTLGSTKFDNIAFGCGNNNTDGQHEVSGVAGLGRGSLSLISQLGFKKFSYCFVSLDKEKKSPMHHLMNYQNLFCTLTERISTFRMVLILFFIQIRTGLLCLTVMPSSGVVSILGNYLQYFFIICDIGENKLSFTPTQCDKL</sequence>
<name>A0A833VR88_9POAL</name>
<comment type="similarity">
    <text evidence="1">Belongs to the peptidase A1 family.</text>
</comment>
<dbReference type="FunFam" id="2.40.70.10:FF:000031">
    <property type="entry name" value="Aspartyl protease AED1"/>
    <property type="match status" value="1"/>
</dbReference>
<gene>
    <name evidence="5" type="ORF">FCM35_KLT17252</name>
</gene>
<dbReference type="GO" id="GO:0006508">
    <property type="term" value="P:proteolysis"/>
    <property type="evidence" value="ECO:0007669"/>
    <property type="project" value="UniProtKB-KW"/>
</dbReference>